<dbReference type="Pfam" id="PF02922">
    <property type="entry name" value="CBM_48"/>
    <property type="match status" value="1"/>
</dbReference>
<name>A0ABQ5HM77_9ASTR</name>
<evidence type="ECO:0000256" key="6">
    <source>
        <dbReference type="SAM" id="Phobius"/>
    </source>
</evidence>
<dbReference type="CDD" id="cd02856">
    <property type="entry name" value="E_set_GDE_Isoamylase_N"/>
    <property type="match status" value="1"/>
</dbReference>
<feature type="domain" description="Reverse transcriptase" evidence="7">
    <location>
        <begin position="244"/>
        <end position="470"/>
    </location>
</feature>
<dbReference type="InterPro" id="IPR043502">
    <property type="entry name" value="DNA/RNA_pol_sf"/>
</dbReference>
<dbReference type="PROSITE" id="PS50878">
    <property type="entry name" value="RT_POL"/>
    <property type="match status" value="1"/>
</dbReference>
<dbReference type="EMBL" id="BQNB010019779">
    <property type="protein sequence ID" value="GJT88963.1"/>
    <property type="molecule type" value="Genomic_DNA"/>
</dbReference>
<dbReference type="Gene3D" id="2.60.40.10">
    <property type="entry name" value="Immunoglobulins"/>
    <property type="match status" value="1"/>
</dbReference>
<dbReference type="InterPro" id="IPR017853">
    <property type="entry name" value="GH"/>
</dbReference>
<feature type="transmembrane region" description="Helical" evidence="6">
    <location>
        <begin position="676"/>
        <end position="696"/>
    </location>
</feature>
<dbReference type="Proteomes" id="UP001151760">
    <property type="component" value="Unassembled WGS sequence"/>
</dbReference>
<evidence type="ECO:0000256" key="2">
    <source>
        <dbReference type="ARBA" id="ARBA00008061"/>
    </source>
</evidence>
<reference evidence="8" key="2">
    <citation type="submission" date="2022-01" db="EMBL/GenBank/DDBJ databases">
        <authorList>
            <person name="Yamashiro T."/>
            <person name="Shiraishi A."/>
            <person name="Satake H."/>
            <person name="Nakayama K."/>
        </authorList>
    </citation>
    <scope>NUCLEOTIDE SEQUENCE</scope>
</reference>
<comment type="similarity">
    <text evidence="2">Belongs to the glycosyl hydrolase 13 family.</text>
</comment>
<dbReference type="SUPFAM" id="SSF81296">
    <property type="entry name" value="E set domains"/>
    <property type="match status" value="1"/>
</dbReference>
<dbReference type="InterPro" id="IPR013783">
    <property type="entry name" value="Ig-like_fold"/>
</dbReference>
<protein>
    <submittedName>
        <fullName evidence="8">Isoamylase 1, chloroplastic</fullName>
    </submittedName>
</protein>
<dbReference type="InterPro" id="IPR044505">
    <property type="entry name" value="GlgX_Isoamylase_N_E_set"/>
</dbReference>
<dbReference type="InterPro" id="IPR014756">
    <property type="entry name" value="Ig_E-set"/>
</dbReference>
<dbReference type="InterPro" id="IPR013780">
    <property type="entry name" value="Glyco_hydro_b"/>
</dbReference>
<dbReference type="InterPro" id="IPR006047">
    <property type="entry name" value="GH13_cat_dom"/>
</dbReference>
<dbReference type="Pfam" id="PF21156">
    <property type="entry name" value="ISOA1-3_C"/>
    <property type="match status" value="1"/>
</dbReference>
<evidence type="ECO:0000256" key="1">
    <source>
        <dbReference type="ARBA" id="ARBA00004229"/>
    </source>
</evidence>
<keyword evidence="6" id="KW-1133">Transmembrane helix</keyword>
<evidence type="ECO:0000313" key="9">
    <source>
        <dbReference type="Proteomes" id="UP001151760"/>
    </source>
</evidence>
<dbReference type="SUPFAM" id="SSF51011">
    <property type="entry name" value="Glycosyl hydrolase domain"/>
    <property type="match status" value="1"/>
</dbReference>
<keyword evidence="3" id="KW-0150">Chloroplast</keyword>
<dbReference type="SMART" id="SM00642">
    <property type="entry name" value="Aamy"/>
    <property type="match status" value="1"/>
</dbReference>
<gene>
    <name evidence="8" type="ORF">Tco_1070680</name>
</gene>
<evidence type="ECO:0000256" key="4">
    <source>
        <dbReference type="ARBA" id="ARBA00022640"/>
    </source>
</evidence>
<comment type="caution">
    <text evidence="8">The sequence shown here is derived from an EMBL/GenBank/DDBJ whole genome shotgun (WGS) entry which is preliminary data.</text>
</comment>
<dbReference type="PANTHER" id="PTHR43002">
    <property type="entry name" value="GLYCOGEN DEBRANCHING ENZYME"/>
    <property type="match status" value="1"/>
</dbReference>
<keyword evidence="6" id="KW-0472">Membrane</keyword>
<keyword evidence="5" id="KW-0809">Transit peptide</keyword>
<comment type="subcellular location">
    <subcellularLocation>
        <location evidence="1">Plastid</location>
        <location evidence="1">Chloroplast</location>
    </subcellularLocation>
</comment>
<dbReference type="InterPro" id="IPR000477">
    <property type="entry name" value="RT_dom"/>
</dbReference>
<proteinExistence type="inferred from homology"/>
<dbReference type="InterPro" id="IPR048650">
    <property type="entry name" value="ISOA1-3-like_C"/>
</dbReference>
<dbReference type="SUPFAM" id="SSF51445">
    <property type="entry name" value="(Trans)glycosidases"/>
    <property type="match status" value="2"/>
</dbReference>
<evidence type="ECO:0000259" key="7">
    <source>
        <dbReference type="PROSITE" id="PS50878"/>
    </source>
</evidence>
<sequence length="1391" mass="159290">MNTTTTTSIIQTLTHSISHTHKHTSSPHTLHFTNPNFQIRHRRNNHNVLVFNAIDGGGGDVDTAVVEKDTTEELKRRRFEVLDGYPTPFGATVRDNGVNFAIFSRNAVSARLCLMTPDDLPQKLVNGPAYPIELVKAKGHCSVGSGILLGMSLKRVTEEISLDQHTNKTGDVWHVFIKGDLTDMLYGYKLSGEFCPEEGHYYDSSQILLDPYAKAVVSRGEFGVLGPDDDCWSQMACRIPFIDEIFTSAKMPEEWRLSDVIPIFKNKGDAQVCSNYRGIKLLSHTMKLWERVVERRLRRETSVSENQERQRDLHLAFIDLEKAYDSVPRDLIWKTLIDKGASRRYIKVIRDMYNDAKTRVRTSIGNTEFFPVEVGLHQGSTISPYLFALILDELSRRIQDDIPWCMIFADDIVLVRRKIAHNEEVEICIGDKILQPKESFRYLGSMLHKSRRIDEDVAHRIKAAWLKWRAATRVICDRNVPLKLKGKFYRVTIRPAMLYGSECWPITKALANRMEVAELRMLRWTCGKTMLDMIPNGVYRAELEVETIINKMREGRLRWFGHVRRRPQSAPVRRVETLAIDGMRRRGRPKLRWEDRVKLDMKELLLSEDMTSDRNEWRARIRLGGDLPLSFAQRDLVIYEMHVRGFTRHESSKTESRGTYLGVVDKLDHLKVLSNYTLLLDGSILTLALASLFRAGGGRTLKLDQKSSNKNEGSPLVKISAIHESSRLKEITCFIDETNFVDGNVFKQARAELNLYDPLYFVLFFVLLLAASSFAWLALPLDGLVRVDHGDGWEGVDQINFNMAVLIFLERAQAYETLDLLNMKTNKRIGKDLQWRLIPFFHGGKSKVKKRTERQRRGKKELGVNCIELMPCHEFNELEYFSYNPVLGDYRLNYWGYSTINYFSPMLRYASAGARNCGLDAINEFKQLVKEVHKRGIEVLMDVVFNHTAEGNEHGPILSFRGVENSVFYMLAPKGEFYNYSGCGNTFNCNHPVVRQFIVDSLRYWVTEMHVDGFRFDLASIMTRGSSAWDAVNVYGNQLEDDSMTTGSPLNSPPLIDMISNDPILRGVKLIAEAWDCGGLYLVGAFPHWGVWSEWNGKYRDTVRQFIKGTDGFSGAFAECLCGSPNLYQEGGRKPWNSINFICAHDGFTLADLVTYNDKHNIANGEDNKDGDSHNNSWNCGQEGEFASISVKRLRKRQMRNFFLCLMVSQGVPMIHMGDEYGHTKGGNNNTYCHDNHMNYFKWDKKEESSSDFFRFCRLITNFRHECEALGLNDFPTAKRLQWHGYVPETPDWSETSRFVALTLTDSIKGELYIAFNTSHLPVTITLPERPGYKWEPLVDTSKPAPFDFLSHDVPNREIAIKQFAHFLDANLYPMLSYSSIILLLTPDVSA</sequence>
<accession>A0ABQ5HM77</accession>
<evidence type="ECO:0000256" key="5">
    <source>
        <dbReference type="ARBA" id="ARBA00022946"/>
    </source>
</evidence>
<evidence type="ECO:0000256" key="3">
    <source>
        <dbReference type="ARBA" id="ARBA00022528"/>
    </source>
</evidence>
<dbReference type="CDD" id="cd11326">
    <property type="entry name" value="AmyAc_Glg_debranch"/>
    <property type="match status" value="1"/>
</dbReference>
<dbReference type="SUPFAM" id="SSF56672">
    <property type="entry name" value="DNA/RNA polymerases"/>
    <property type="match status" value="1"/>
</dbReference>
<keyword evidence="9" id="KW-1185">Reference proteome</keyword>
<dbReference type="InterPro" id="IPR004193">
    <property type="entry name" value="Glyco_hydro_13_N"/>
</dbReference>
<evidence type="ECO:0000313" key="8">
    <source>
        <dbReference type="EMBL" id="GJT88963.1"/>
    </source>
</evidence>
<organism evidence="8 9">
    <name type="scientific">Tanacetum coccineum</name>
    <dbReference type="NCBI Taxonomy" id="301880"/>
    <lineage>
        <taxon>Eukaryota</taxon>
        <taxon>Viridiplantae</taxon>
        <taxon>Streptophyta</taxon>
        <taxon>Embryophyta</taxon>
        <taxon>Tracheophyta</taxon>
        <taxon>Spermatophyta</taxon>
        <taxon>Magnoliopsida</taxon>
        <taxon>eudicotyledons</taxon>
        <taxon>Gunneridae</taxon>
        <taxon>Pentapetalae</taxon>
        <taxon>asterids</taxon>
        <taxon>campanulids</taxon>
        <taxon>Asterales</taxon>
        <taxon>Asteraceae</taxon>
        <taxon>Asteroideae</taxon>
        <taxon>Anthemideae</taxon>
        <taxon>Anthemidinae</taxon>
        <taxon>Tanacetum</taxon>
    </lineage>
</organism>
<reference evidence="8" key="1">
    <citation type="journal article" date="2022" name="Int. J. Mol. Sci.">
        <title>Draft Genome of Tanacetum Coccineum: Genomic Comparison of Closely Related Tanacetum-Family Plants.</title>
        <authorList>
            <person name="Yamashiro T."/>
            <person name="Shiraishi A."/>
            <person name="Nakayama K."/>
            <person name="Satake H."/>
        </authorList>
    </citation>
    <scope>NUCLEOTIDE SEQUENCE</scope>
</reference>
<keyword evidence="6" id="KW-0812">Transmembrane</keyword>
<feature type="transmembrane region" description="Helical" evidence="6">
    <location>
        <begin position="759"/>
        <end position="779"/>
    </location>
</feature>
<dbReference type="Pfam" id="PF00078">
    <property type="entry name" value="RVT_1"/>
    <property type="match status" value="1"/>
</dbReference>
<keyword evidence="4" id="KW-0934">Plastid</keyword>
<dbReference type="Gene3D" id="3.20.20.80">
    <property type="entry name" value="Glycosidases"/>
    <property type="match status" value="2"/>
</dbReference>
<dbReference type="Gene3D" id="2.60.40.1180">
    <property type="entry name" value="Golgi alpha-mannosidase II"/>
    <property type="match status" value="1"/>
</dbReference>